<protein>
    <submittedName>
        <fullName evidence="3">Uncharacterized protein LOC104726210</fullName>
    </submittedName>
</protein>
<reference evidence="3" key="2">
    <citation type="submission" date="2025-08" db="UniProtKB">
        <authorList>
            <consortium name="RefSeq"/>
        </authorList>
    </citation>
    <scope>IDENTIFICATION</scope>
    <source>
        <tissue evidence="3">Leaf</tissue>
    </source>
</reference>
<keyword evidence="1" id="KW-0732">Signal</keyword>
<gene>
    <name evidence="3" type="primary">LOC104726210</name>
</gene>
<keyword evidence="2" id="KW-1185">Reference proteome</keyword>
<accession>A0ABM0UMH8</accession>
<dbReference type="Proteomes" id="UP000694864">
    <property type="component" value="Chromosome 2"/>
</dbReference>
<feature type="chain" id="PRO_5045113717" evidence="1">
    <location>
        <begin position="27"/>
        <end position="107"/>
    </location>
</feature>
<dbReference type="RefSeq" id="XP_010443318.1">
    <property type="nucleotide sequence ID" value="XM_010445016.1"/>
</dbReference>
<sequence>MELKQTKVMIFLVVLILASIIRPSESHPPEVYCITDRIFKVPGCFDALKLAVLVRDIKKLTVECCRAVFATLPPTCLLKVEGDVILPMTSFREICNIAVPAAAEPSS</sequence>
<reference evidence="2" key="1">
    <citation type="journal article" date="2014" name="Nat. Commun.">
        <title>The emerging biofuel crop Camelina sativa retains a highly undifferentiated hexaploid genome structure.</title>
        <authorList>
            <person name="Kagale S."/>
            <person name="Koh C."/>
            <person name="Nixon J."/>
            <person name="Bollina V."/>
            <person name="Clarke W.E."/>
            <person name="Tuteja R."/>
            <person name="Spillane C."/>
            <person name="Robinson S.J."/>
            <person name="Links M.G."/>
            <person name="Clarke C."/>
            <person name="Higgins E.E."/>
            <person name="Huebert T."/>
            <person name="Sharpe A.G."/>
            <person name="Parkin I.A."/>
        </authorList>
    </citation>
    <scope>NUCLEOTIDE SEQUENCE [LARGE SCALE GENOMIC DNA]</scope>
    <source>
        <strain evidence="2">cv. DH55</strain>
    </source>
</reference>
<proteinExistence type="predicted"/>
<dbReference type="GeneID" id="104726210"/>
<organism evidence="2 3">
    <name type="scientific">Camelina sativa</name>
    <name type="common">False flax</name>
    <name type="synonym">Myagrum sativum</name>
    <dbReference type="NCBI Taxonomy" id="90675"/>
    <lineage>
        <taxon>Eukaryota</taxon>
        <taxon>Viridiplantae</taxon>
        <taxon>Streptophyta</taxon>
        <taxon>Embryophyta</taxon>
        <taxon>Tracheophyta</taxon>
        <taxon>Spermatophyta</taxon>
        <taxon>Magnoliopsida</taxon>
        <taxon>eudicotyledons</taxon>
        <taxon>Gunneridae</taxon>
        <taxon>Pentapetalae</taxon>
        <taxon>rosids</taxon>
        <taxon>malvids</taxon>
        <taxon>Brassicales</taxon>
        <taxon>Brassicaceae</taxon>
        <taxon>Camelineae</taxon>
        <taxon>Camelina</taxon>
    </lineage>
</organism>
<evidence type="ECO:0000313" key="2">
    <source>
        <dbReference type="Proteomes" id="UP000694864"/>
    </source>
</evidence>
<name>A0ABM0UMH8_CAMSA</name>
<evidence type="ECO:0000256" key="1">
    <source>
        <dbReference type="SAM" id="SignalP"/>
    </source>
</evidence>
<feature type="signal peptide" evidence="1">
    <location>
        <begin position="1"/>
        <end position="26"/>
    </location>
</feature>
<evidence type="ECO:0000313" key="3">
    <source>
        <dbReference type="RefSeq" id="XP_010443318.1"/>
    </source>
</evidence>